<dbReference type="Proteomes" id="UP000189161">
    <property type="component" value="Unassembled WGS sequence"/>
</dbReference>
<protein>
    <submittedName>
        <fullName evidence="2">Uncharacterized protein</fullName>
    </submittedName>
</protein>
<evidence type="ECO:0000313" key="3">
    <source>
        <dbReference type="Proteomes" id="UP000188728"/>
    </source>
</evidence>
<sequence>MSNKIGKYKIHRGVLFPILRYFRERYDLSFSFSDEENAFVCDKYYRSYSYGASFCIGISKLDCVFFTTRVYSSNDYFISNMIKNDNKSLFEFVNGWNSTNGLLLPVHLDEDDLGLYLYQGFLVSFGVSEDYLKYSLEMCLVHSIEFLEEYYPKCEEKFVEKLQESENEIEFTK</sequence>
<proteinExistence type="predicted"/>
<dbReference type="RefSeq" id="WP_077474804.1">
    <property type="nucleotide sequence ID" value="NZ_MLHK01000097.1"/>
</dbReference>
<organism evidence="2 4">
    <name type="scientific">Rodentibacter trehalosifermentans</name>
    <dbReference type="NCBI Taxonomy" id="1908263"/>
    <lineage>
        <taxon>Bacteria</taxon>
        <taxon>Pseudomonadati</taxon>
        <taxon>Pseudomonadota</taxon>
        <taxon>Gammaproteobacteria</taxon>
        <taxon>Pasteurellales</taxon>
        <taxon>Pasteurellaceae</taxon>
        <taxon>Rodentibacter</taxon>
    </lineage>
</organism>
<reference evidence="3 4" key="1">
    <citation type="submission" date="2016-10" db="EMBL/GenBank/DDBJ databases">
        <title>Rodentibacter gen. nov. and new species.</title>
        <authorList>
            <person name="Christensen H."/>
        </authorList>
    </citation>
    <scope>NUCLEOTIDE SEQUENCE [LARGE SCALE GENOMIC DNA]</scope>
    <source>
        <strain evidence="1 3">H1983213011</strain>
        <strain evidence="2 4">H1987082031</strain>
    </source>
</reference>
<dbReference type="AlphaFoldDB" id="A0A1V3J7C5"/>
<accession>A0A1V3ILG7</accession>
<gene>
    <name evidence="1" type="ORF">BKK51_12875</name>
    <name evidence="2" type="ORF">BKK52_01405</name>
</gene>
<comment type="caution">
    <text evidence="2">The sequence shown here is derived from an EMBL/GenBank/DDBJ whole genome shotgun (WGS) entry which is preliminary data.</text>
</comment>
<dbReference type="Proteomes" id="UP000188728">
    <property type="component" value="Unassembled WGS sequence"/>
</dbReference>
<dbReference type="EMBL" id="MLHK01000097">
    <property type="protein sequence ID" value="OOF42403.1"/>
    <property type="molecule type" value="Genomic_DNA"/>
</dbReference>
<dbReference type="OrthoDB" id="9909571at2"/>
<name>A0A1V3J7C5_9PAST</name>
<dbReference type="EMBL" id="MLHL01000006">
    <property type="protein sequence ID" value="OOF50829.1"/>
    <property type="molecule type" value="Genomic_DNA"/>
</dbReference>
<keyword evidence="4" id="KW-1185">Reference proteome</keyword>
<evidence type="ECO:0000313" key="4">
    <source>
        <dbReference type="Proteomes" id="UP000189161"/>
    </source>
</evidence>
<evidence type="ECO:0000313" key="2">
    <source>
        <dbReference type="EMBL" id="OOF50829.1"/>
    </source>
</evidence>
<accession>A0A1V3J7C5</accession>
<evidence type="ECO:0000313" key="1">
    <source>
        <dbReference type="EMBL" id="OOF42403.1"/>
    </source>
</evidence>